<dbReference type="AlphaFoldDB" id="A0A8K0PA50"/>
<proteinExistence type="predicted"/>
<dbReference type="InterPro" id="IPR023211">
    <property type="entry name" value="DNA_pol_palm_dom_sf"/>
</dbReference>
<dbReference type="Gene3D" id="3.40.1800.10">
    <property type="entry name" value="His-Me finger endonucleases"/>
    <property type="match status" value="1"/>
</dbReference>
<dbReference type="EMBL" id="KZ309184">
    <property type="protein sequence ID" value="KAG8237543.1"/>
    <property type="molecule type" value="Genomic_DNA"/>
</dbReference>
<protein>
    <recommendedName>
        <fullName evidence="4">DNA-directed DNA polymerase</fullName>
    </recommendedName>
</protein>
<evidence type="ECO:0000313" key="3">
    <source>
        <dbReference type="Proteomes" id="UP000792457"/>
    </source>
</evidence>
<dbReference type="GO" id="GO:0042575">
    <property type="term" value="C:DNA polymerase complex"/>
    <property type="evidence" value="ECO:0007669"/>
    <property type="project" value="UniProtKB-ARBA"/>
</dbReference>
<dbReference type="Gene3D" id="3.90.1600.10">
    <property type="entry name" value="Palm domain of DNA polymerase"/>
    <property type="match status" value="1"/>
</dbReference>
<dbReference type="SUPFAM" id="SSF54060">
    <property type="entry name" value="His-Me finger endonucleases"/>
    <property type="match status" value="1"/>
</dbReference>
<name>A0A8K0PA50_LADFU</name>
<dbReference type="PANTHER" id="PTHR31511:SF12">
    <property type="entry name" value="RHO TERMINATION FACTOR N-TERMINAL DOMAIN-CONTAINING PROTEIN"/>
    <property type="match status" value="1"/>
</dbReference>
<evidence type="ECO:0000313" key="2">
    <source>
        <dbReference type="EMBL" id="KAG8237543.1"/>
    </source>
</evidence>
<reference evidence="2" key="1">
    <citation type="submission" date="2013-04" db="EMBL/GenBank/DDBJ databases">
        <authorList>
            <person name="Qu J."/>
            <person name="Murali S.C."/>
            <person name="Bandaranaike D."/>
            <person name="Bellair M."/>
            <person name="Blankenburg K."/>
            <person name="Chao H."/>
            <person name="Dinh H."/>
            <person name="Doddapaneni H."/>
            <person name="Downs B."/>
            <person name="Dugan-Rocha S."/>
            <person name="Elkadiri S."/>
            <person name="Gnanaolivu R.D."/>
            <person name="Hernandez B."/>
            <person name="Javaid M."/>
            <person name="Jayaseelan J.C."/>
            <person name="Lee S."/>
            <person name="Li M."/>
            <person name="Ming W."/>
            <person name="Munidasa M."/>
            <person name="Muniz J."/>
            <person name="Nguyen L."/>
            <person name="Ongeri F."/>
            <person name="Osuji N."/>
            <person name="Pu L.-L."/>
            <person name="Puazo M."/>
            <person name="Qu C."/>
            <person name="Quiroz J."/>
            <person name="Raj R."/>
            <person name="Weissenberger G."/>
            <person name="Xin Y."/>
            <person name="Zou X."/>
            <person name="Han Y."/>
            <person name="Richards S."/>
            <person name="Worley K."/>
            <person name="Muzny D."/>
            <person name="Gibbs R."/>
        </authorList>
    </citation>
    <scope>NUCLEOTIDE SEQUENCE</scope>
    <source>
        <strain evidence="2">Sampled in the wild</strain>
    </source>
</reference>
<feature type="compositionally biased region" description="Acidic residues" evidence="1">
    <location>
        <begin position="1040"/>
        <end position="1051"/>
    </location>
</feature>
<dbReference type="InterPro" id="IPR017964">
    <property type="entry name" value="DNA-dir_DNA_pol_B_CS"/>
</dbReference>
<dbReference type="SUPFAM" id="SSF56672">
    <property type="entry name" value="DNA/RNA polymerases"/>
    <property type="match status" value="2"/>
</dbReference>
<sequence length="1058" mass="123626">MLKYIKIILELISDYDMLMMVENGIRCGISQCSKRYACANNKYMKNFNSNSNSNYIMYLDANNLYEWALSQPLPQGKFEWVDNNFDFMSVPDDGPKGYILEVDMEYPNEIHDMHSNLPFCAENKTANGKHKKLLLTLTNKTKYVIHYKALKQATSYGLILKKELEDHRDLLFVKEGNKNHYCWIKNFERLVRSQIVKYKGKIEICKRCFSHFYSKEKLSDHKAYCNTRSVARIILPNESNKWIKFKNFSNVMKLPFVIYADFECILLPIETCSPSSLYSYTKFIQHHIPFSFCFHVVSSIGKKFEPFLYRGPNAVEVFLEKIREVVEMIEKIYKLNVPIKMSDEDEEKFQTALKCHICDQELGNDRVHDHCHVSGDFRGAAHATCNLNCKLPNFVPIFMHNLSGYDSHLIVPHLGYDRKRIYCIPNSEEKYISFSKYISPNFSIRFIDTFRFMSSSLSQLAQNLPKEKFEQAANIFGDKLDLVTRKGIFPYKYIDSWEKLNEDSLPSKEKFFSHLTPETVSDDDYNFANNIWKEFSCKTIGEYSDLYLKTDVVLLSDIFENFRNMCKDTYGLDPAWYVTAPGLAFDAMLKYTKINLELISDYDMLMMVENGIRGGISQCSKRYACANNKYMKNFNSNSNSNYIMYLDANNLYGWALSQPLPQGNFEWVDSNFDFMSVPDDAPKGYILEVDMEYPNEIHDMHSDLPFCAENKTPANGKHKKLLLTLTNKTKYVIHYRALKQAISHGLILKKVHKILGFDQSSWMKPYIELNSEKRKMAVNDFEKDLFKLMNNAVFGKTMENVRKRVKLELVSNPNQLEKLIAKPAFQDRTIFSKDLVHLRMESIEMNKPIYIGQAVLDMGKNLMYNFFYGKLKPKYEDRMNLFYTDTDSFILEVKTEDFYSNMLDDIHMIHQTILARIFVILFKDEAGGEIITHFIGLRSKLYSYKKQGEIEDKRAKGISKAVIDKSLSFNDYERCLMEKLNLYREMHQIRSINHEIKTVAVNKLSLSGDDDKRYILEDGINTLAWGHKDIVKKRKRITFNDDDDDDNDDDDNLSKRSK</sequence>
<evidence type="ECO:0008006" key="4">
    <source>
        <dbReference type="Google" id="ProtNLM"/>
    </source>
</evidence>
<dbReference type="GO" id="GO:0000166">
    <property type="term" value="F:nucleotide binding"/>
    <property type="evidence" value="ECO:0007669"/>
    <property type="project" value="InterPro"/>
</dbReference>
<dbReference type="PROSITE" id="PS00116">
    <property type="entry name" value="DNA_POLYMERASE_B"/>
    <property type="match status" value="1"/>
</dbReference>
<dbReference type="GO" id="GO:0071897">
    <property type="term" value="P:DNA biosynthetic process"/>
    <property type="evidence" value="ECO:0007669"/>
    <property type="project" value="UniProtKB-ARBA"/>
</dbReference>
<accession>A0A8K0PA50</accession>
<gene>
    <name evidence="2" type="ORF">J437_LFUL017210</name>
</gene>
<dbReference type="InterPro" id="IPR044925">
    <property type="entry name" value="His-Me_finger_sf"/>
</dbReference>
<keyword evidence="3" id="KW-1185">Reference proteome</keyword>
<dbReference type="Proteomes" id="UP000792457">
    <property type="component" value="Unassembled WGS sequence"/>
</dbReference>
<dbReference type="OrthoDB" id="8191949at2759"/>
<dbReference type="InterPro" id="IPR038563">
    <property type="entry name" value="Endonuclease_7_sf"/>
</dbReference>
<dbReference type="InterPro" id="IPR012337">
    <property type="entry name" value="RNaseH-like_sf"/>
</dbReference>
<comment type="caution">
    <text evidence="2">The sequence shown here is derived from an EMBL/GenBank/DDBJ whole genome shotgun (WGS) entry which is preliminary data.</text>
</comment>
<dbReference type="PANTHER" id="PTHR31511">
    <property type="entry name" value="PROTEIN CBG23764"/>
    <property type="match status" value="1"/>
</dbReference>
<dbReference type="SUPFAM" id="SSF53098">
    <property type="entry name" value="Ribonuclease H-like"/>
    <property type="match status" value="1"/>
</dbReference>
<dbReference type="InterPro" id="IPR043502">
    <property type="entry name" value="DNA/RNA_pol_sf"/>
</dbReference>
<feature type="region of interest" description="Disordered" evidence="1">
    <location>
        <begin position="1039"/>
        <end position="1058"/>
    </location>
</feature>
<reference evidence="2" key="2">
    <citation type="submission" date="2017-10" db="EMBL/GenBank/DDBJ databases">
        <title>Ladona fulva Genome sequencing and assembly.</title>
        <authorList>
            <person name="Murali S."/>
            <person name="Richards S."/>
            <person name="Bandaranaike D."/>
            <person name="Bellair M."/>
            <person name="Blankenburg K."/>
            <person name="Chao H."/>
            <person name="Dinh H."/>
            <person name="Doddapaneni H."/>
            <person name="Dugan-Rocha S."/>
            <person name="Elkadiri S."/>
            <person name="Gnanaolivu R."/>
            <person name="Hernandez B."/>
            <person name="Skinner E."/>
            <person name="Javaid M."/>
            <person name="Lee S."/>
            <person name="Li M."/>
            <person name="Ming W."/>
            <person name="Munidasa M."/>
            <person name="Muniz J."/>
            <person name="Nguyen L."/>
            <person name="Hughes D."/>
            <person name="Osuji N."/>
            <person name="Pu L.-L."/>
            <person name="Puazo M."/>
            <person name="Qu C."/>
            <person name="Quiroz J."/>
            <person name="Raj R."/>
            <person name="Weissenberger G."/>
            <person name="Xin Y."/>
            <person name="Zou X."/>
            <person name="Han Y."/>
            <person name="Worley K."/>
            <person name="Muzny D."/>
            <person name="Gibbs R."/>
        </authorList>
    </citation>
    <scope>NUCLEOTIDE SEQUENCE</scope>
    <source>
        <strain evidence="2">Sampled in the wild</strain>
    </source>
</reference>
<evidence type="ECO:0000256" key="1">
    <source>
        <dbReference type="SAM" id="MobiDB-lite"/>
    </source>
</evidence>
<dbReference type="GO" id="GO:0003676">
    <property type="term" value="F:nucleic acid binding"/>
    <property type="evidence" value="ECO:0007669"/>
    <property type="project" value="InterPro"/>
</dbReference>
<organism evidence="2 3">
    <name type="scientific">Ladona fulva</name>
    <name type="common">Scarce chaser dragonfly</name>
    <name type="synonym">Libellula fulva</name>
    <dbReference type="NCBI Taxonomy" id="123851"/>
    <lineage>
        <taxon>Eukaryota</taxon>
        <taxon>Metazoa</taxon>
        <taxon>Ecdysozoa</taxon>
        <taxon>Arthropoda</taxon>
        <taxon>Hexapoda</taxon>
        <taxon>Insecta</taxon>
        <taxon>Pterygota</taxon>
        <taxon>Palaeoptera</taxon>
        <taxon>Odonata</taxon>
        <taxon>Epiprocta</taxon>
        <taxon>Anisoptera</taxon>
        <taxon>Libelluloidea</taxon>
        <taxon>Libellulidae</taxon>
        <taxon>Ladona</taxon>
    </lineage>
</organism>